<dbReference type="PROSITE" id="PS00194">
    <property type="entry name" value="THIOREDOXIN_1"/>
    <property type="match status" value="1"/>
</dbReference>
<dbReference type="OrthoDB" id="9790390at2"/>
<dbReference type="InterPro" id="IPR013766">
    <property type="entry name" value="Thioredoxin_domain"/>
</dbReference>
<dbReference type="Pfam" id="PF00085">
    <property type="entry name" value="Thioredoxin"/>
    <property type="match status" value="1"/>
</dbReference>
<dbReference type="STRING" id="1122973.GCA_000379925_01086"/>
<dbReference type="GO" id="GO:0045454">
    <property type="term" value="P:cell redox homeostasis"/>
    <property type="evidence" value="ECO:0007669"/>
    <property type="project" value="TreeGrafter"/>
</dbReference>
<organism evidence="2 3">
    <name type="scientific">Porphyromonas levii</name>
    <dbReference type="NCBI Taxonomy" id="28114"/>
    <lineage>
        <taxon>Bacteria</taxon>
        <taxon>Pseudomonadati</taxon>
        <taxon>Bacteroidota</taxon>
        <taxon>Bacteroidia</taxon>
        <taxon>Bacteroidales</taxon>
        <taxon>Porphyromonadaceae</taxon>
        <taxon>Porphyromonas</taxon>
    </lineage>
</organism>
<reference evidence="2 3" key="1">
    <citation type="submission" date="2019-03" db="EMBL/GenBank/DDBJ databases">
        <title>Porphyromonas levii Isolated from the Uterus of Dairy Cows.</title>
        <authorList>
            <person name="Francis A.M."/>
        </authorList>
    </citation>
    <scope>NUCLEOTIDE SEQUENCE [LARGE SCALE GENOMIC DNA]</scope>
    <source>
        <strain evidence="2 3">AF5678</strain>
    </source>
</reference>
<accession>A0A4Y8WN81</accession>
<keyword evidence="3" id="KW-1185">Reference proteome</keyword>
<dbReference type="Proteomes" id="UP000297225">
    <property type="component" value="Unassembled WGS sequence"/>
</dbReference>
<gene>
    <name evidence="2" type="ORF">E4P47_06650</name>
</gene>
<name>A0A4Y8WN81_9PORP</name>
<evidence type="ECO:0000313" key="3">
    <source>
        <dbReference type="Proteomes" id="UP000297225"/>
    </source>
</evidence>
<dbReference type="PANTHER" id="PTHR43601">
    <property type="entry name" value="THIOREDOXIN, MITOCHONDRIAL"/>
    <property type="match status" value="1"/>
</dbReference>
<dbReference type="Gene3D" id="3.40.30.10">
    <property type="entry name" value="Glutaredoxin"/>
    <property type="match status" value="1"/>
</dbReference>
<dbReference type="SUPFAM" id="SSF52833">
    <property type="entry name" value="Thioredoxin-like"/>
    <property type="match status" value="1"/>
</dbReference>
<evidence type="ECO:0000313" key="2">
    <source>
        <dbReference type="EMBL" id="TFH94629.1"/>
    </source>
</evidence>
<dbReference type="AlphaFoldDB" id="A0A4Y8WN81"/>
<dbReference type="PROSITE" id="PS51352">
    <property type="entry name" value="THIOREDOXIN_2"/>
    <property type="match status" value="1"/>
</dbReference>
<comment type="caution">
    <text evidence="2">The sequence shown here is derived from an EMBL/GenBank/DDBJ whole genome shotgun (WGS) entry which is preliminary data.</text>
</comment>
<evidence type="ECO:0000256" key="1">
    <source>
        <dbReference type="ARBA" id="ARBA00023284"/>
    </source>
</evidence>
<dbReference type="EMBL" id="SPNC01000100">
    <property type="protein sequence ID" value="TFH94629.1"/>
    <property type="molecule type" value="Genomic_DNA"/>
</dbReference>
<protein>
    <submittedName>
        <fullName evidence="2">Redoxin domain-containing protein</fullName>
    </submittedName>
</protein>
<keyword evidence="1" id="KW-0676">Redox-active center</keyword>
<sequence length="164" mass="18527">MMMKIDKKKVLKEIGFFAGILLLAGVISGFIDLTPHKPIAQTASQKPAAVRDITGQEFIDQIYDYTSGNEWNYKGDKPAVIDFYAVWCGPCKRLRPRLEQLAAEYGDEIVVYAIEVEKYPELMRMLGIQAFPTLLFVPTKGIPTLGQGLMSLRTLREEVEKIKK</sequence>
<dbReference type="CDD" id="cd02947">
    <property type="entry name" value="TRX_family"/>
    <property type="match status" value="1"/>
</dbReference>
<dbReference type="InterPro" id="IPR036249">
    <property type="entry name" value="Thioredoxin-like_sf"/>
</dbReference>
<dbReference type="PANTHER" id="PTHR43601:SF3">
    <property type="entry name" value="THIOREDOXIN, MITOCHONDRIAL"/>
    <property type="match status" value="1"/>
</dbReference>
<dbReference type="GeneID" id="66798150"/>
<dbReference type="RefSeq" id="WP_134849747.1">
    <property type="nucleotide sequence ID" value="NZ_CP197400.1"/>
</dbReference>
<dbReference type="PRINTS" id="PR00421">
    <property type="entry name" value="THIOREDOXIN"/>
</dbReference>
<proteinExistence type="predicted"/>
<dbReference type="InterPro" id="IPR017937">
    <property type="entry name" value="Thioredoxin_CS"/>
</dbReference>